<dbReference type="EMBL" id="KL367595">
    <property type="protein sequence ID" value="KFD62446.1"/>
    <property type="molecule type" value="Genomic_DNA"/>
</dbReference>
<dbReference type="Pfam" id="PF10229">
    <property type="entry name" value="MMADHC"/>
    <property type="match status" value="1"/>
</dbReference>
<dbReference type="Proteomes" id="UP000030764">
    <property type="component" value="Unassembled WGS sequence"/>
</dbReference>
<dbReference type="InterPro" id="IPR019362">
    <property type="entry name" value="MMADHC"/>
</dbReference>
<protein>
    <submittedName>
        <fullName evidence="2">Uncharacterized protein</fullName>
    </submittedName>
</protein>
<dbReference type="PANTHER" id="PTHR13192">
    <property type="entry name" value="MY011 PROTEIN"/>
    <property type="match status" value="1"/>
</dbReference>
<sequence>MNSKLISNPAQVCKLTAGALRLQASKVASRTLCTLRIPGDNRPVVENAIVTKDDNSGSFTKIHSIPSPIYRDFPLPGNVGVALTITKIRDFLLLLLMFGPPGNAVDFANNGSAVETAEAQVELPLRLENLKRALKGFELSVHTCPALLRIEFSDLFPNKDVVNGPLSVVTFSHKTKNDMKFWSPEIEKERTAVYNDLISAAANSVNFLNELGYWADFIDPYSGKPYYSSGTTDTLTEEDDRMRHFDFEIIDMVCCKVIMHRQFGTNVIVGLLFTNAPSHAEPLLALAAH</sequence>
<gene>
    <name evidence="1" type="ORF">M513_10714</name>
    <name evidence="2" type="ORF">M514_10714</name>
</gene>
<name>A0A085MZ00_9BILA</name>
<dbReference type="GO" id="GO:0005739">
    <property type="term" value="C:mitochondrion"/>
    <property type="evidence" value="ECO:0007669"/>
    <property type="project" value="TreeGrafter"/>
</dbReference>
<evidence type="ECO:0000313" key="2">
    <source>
        <dbReference type="EMBL" id="KFD62446.1"/>
    </source>
</evidence>
<dbReference type="AlphaFoldDB" id="A0A085MZ00"/>
<reference evidence="2 3" key="1">
    <citation type="journal article" date="2014" name="Nat. Genet.">
        <title>Genome and transcriptome of the porcine whipworm Trichuris suis.</title>
        <authorList>
            <person name="Jex A.R."/>
            <person name="Nejsum P."/>
            <person name="Schwarz E.M."/>
            <person name="Hu L."/>
            <person name="Young N.D."/>
            <person name="Hall R.S."/>
            <person name="Korhonen P.K."/>
            <person name="Liao S."/>
            <person name="Thamsborg S."/>
            <person name="Xia J."/>
            <person name="Xu P."/>
            <person name="Wang S."/>
            <person name="Scheerlinck J.P."/>
            <person name="Hofmann A."/>
            <person name="Sternberg P.W."/>
            <person name="Wang J."/>
            <person name="Gasser R.B."/>
        </authorList>
    </citation>
    <scope>NUCLEOTIDE SEQUENCE [LARGE SCALE GENOMIC DNA]</scope>
    <source>
        <strain evidence="2">DCEP-RM93F</strain>
        <strain evidence="1">DCEP-RM93M</strain>
    </source>
</reference>
<proteinExistence type="predicted"/>
<dbReference type="GO" id="GO:0009235">
    <property type="term" value="P:cobalamin metabolic process"/>
    <property type="evidence" value="ECO:0007669"/>
    <property type="project" value="InterPro"/>
</dbReference>
<evidence type="ECO:0000313" key="1">
    <source>
        <dbReference type="EMBL" id="KFD48414.1"/>
    </source>
</evidence>
<evidence type="ECO:0000313" key="3">
    <source>
        <dbReference type="Proteomes" id="UP000030764"/>
    </source>
</evidence>
<keyword evidence="3" id="KW-1185">Reference proteome</keyword>
<accession>A0A085MZ00</accession>
<dbReference type="EMBL" id="KL363294">
    <property type="protein sequence ID" value="KFD48414.1"/>
    <property type="molecule type" value="Genomic_DNA"/>
</dbReference>
<dbReference type="PANTHER" id="PTHR13192:SF3">
    <property type="entry name" value="COBALAMIN TRAFFICKING PROTEIN CBLD"/>
    <property type="match status" value="1"/>
</dbReference>
<organism evidence="2">
    <name type="scientific">Trichuris suis</name>
    <name type="common">pig whipworm</name>
    <dbReference type="NCBI Taxonomy" id="68888"/>
    <lineage>
        <taxon>Eukaryota</taxon>
        <taxon>Metazoa</taxon>
        <taxon>Ecdysozoa</taxon>
        <taxon>Nematoda</taxon>
        <taxon>Enoplea</taxon>
        <taxon>Dorylaimia</taxon>
        <taxon>Trichinellida</taxon>
        <taxon>Trichuridae</taxon>
        <taxon>Trichuris</taxon>
    </lineage>
</organism>
<dbReference type="Proteomes" id="UP000030758">
    <property type="component" value="Unassembled WGS sequence"/>
</dbReference>